<dbReference type="PANTHER" id="PTHR12631:SF10">
    <property type="entry name" value="BETA-XYLOSIDASE-LIKE PROTEIN-RELATED"/>
    <property type="match status" value="1"/>
</dbReference>
<feature type="signal peptide" evidence="5">
    <location>
        <begin position="1"/>
        <end position="22"/>
    </location>
</feature>
<feature type="domain" description="GH10" evidence="6">
    <location>
        <begin position="282"/>
        <end position="412"/>
    </location>
</feature>
<dbReference type="Pfam" id="PF00331">
    <property type="entry name" value="Glyco_hydro_10"/>
    <property type="match status" value="1"/>
</dbReference>
<reference evidence="7" key="1">
    <citation type="submission" date="2021-01" db="EMBL/GenBank/DDBJ databases">
        <title>Whole genome shotgun sequence of Actinoplanes nipponensis NBRC 14063.</title>
        <authorList>
            <person name="Komaki H."/>
            <person name="Tamura T."/>
        </authorList>
    </citation>
    <scope>NUCLEOTIDE SEQUENCE</scope>
    <source>
        <strain evidence="7">NBRC 14063</strain>
    </source>
</reference>
<organism evidence="7 8">
    <name type="scientific">Actinoplanes nipponensis</name>
    <dbReference type="NCBI Taxonomy" id="135950"/>
    <lineage>
        <taxon>Bacteria</taxon>
        <taxon>Bacillati</taxon>
        <taxon>Actinomycetota</taxon>
        <taxon>Actinomycetes</taxon>
        <taxon>Micromonosporales</taxon>
        <taxon>Micromonosporaceae</taxon>
        <taxon>Actinoplanes</taxon>
    </lineage>
</organism>
<keyword evidence="8" id="KW-1185">Reference proteome</keyword>
<dbReference type="SUPFAM" id="SSF51445">
    <property type="entry name" value="(Trans)glycosidases"/>
    <property type="match status" value="1"/>
</dbReference>
<dbReference type="InterPro" id="IPR051923">
    <property type="entry name" value="Glycosyl_Hydrolase_39"/>
</dbReference>
<dbReference type="AlphaFoldDB" id="A0A919JDN9"/>
<protein>
    <recommendedName>
        <fullName evidence="6">GH10 domain-containing protein</fullName>
    </recommendedName>
</protein>
<evidence type="ECO:0000256" key="5">
    <source>
        <dbReference type="SAM" id="SignalP"/>
    </source>
</evidence>
<name>A0A919JDN9_9ACTN</name>
<dbReference type="GO" id="GO:0004553">
    <property type="term" value="F:hydrolase activity, hydrolyzing O-glycosyl compounds"/>
    <property type="evidence" value="ECO:0007669"/>
    <property type="project" value="InterPro"/>
</dbReference>
<dbReference type="Gene3D" id="3.20.20.80">
    <property type="entry name" value="Glycosidases"/>
    <property type="match status" value="1"/>
</dbReference>
<feature type="chain" id="PRO_5036826522" description="GH10 domain-containing protein" evidence="5">
    <location>
        <begin position="23"/>
        <end position="725"/>
    </location>
</feature>
<proteinExistence type="predicted"/>
<evidence type="ECO:0000256" key="1">
    <source>
        <dbReference type="ARBA" id="ARBA00022801"/>
    </source>
</evidence>
<evidence type="ECO:0000313" key="8">
    <source>
        <dbReference type="Proteomes" id="UP000647172"/>
    </source>
</evidence>
<feature type="compositionally biased region" description="Basic and acidic residues" evidence="4">
    <location>
        <begin position="652"/>
        <end position="664"/>
    </location>
</feature>
<comment type="caution">
    <text evidence="7">The sequence shown here is derived from an EMBL/GenBank/DDBJ whole genome shotgun (WGS) entry which is preliminary data.</text>
</comment>
<dbReference type="EMBL" id="BOMQ01000009">
    <property type="protein sequence ID" value="GIE47281.1"/>
    <property type="molecule type" value="Genomic_DNA"/>
</dbReference>
<evidence type="ECO:0000259" key="6">
    <source>
        <dbReference type="Pfam" id="PF00331"/>
    </source>
</evidence>
<keyword evidence="5" id="KW-0732">Signal</keyword>
<feature type="region of interest" description="Disordered" evidence="4">
    <location>
        <begin position="635"/>
        <end position="664"/>
    </location>
</feature>
<keyword evidence="1" id="KW-0378">Hydrolase</keyword>
<keyword evidence="2" id="KW-0119">Carbohydrate metabolism</keyword>
<sequence>MLLAGALTLAGLATPPALLVLAESGSAQVAPAPAAGLDLADIIDGFGGAAGSAPAGWAVAGGAATVQDVPDTIDRGLRLTDTSPDQSLTVSRSLGATSAPVVAAARLRAGQTTSVIGLHLDSPAGHAATVGLGPDKRLYAYNGPEQVTIGEYQANEWLDLRITTQPGTNTYSVFLRGKRLAQDLAFRVAAETLTNLQVGVSKETTGTAWIDDVRVFAAPAGTDWAQIGTVTPRTAKQIGSSRLISGVETTGRNYARFSEYRRQLAALGTTTWRVMPEWNDVEQNTEGKYNWAKTDEIINAAVAAGARPWVQFSYGSWHYTTKKGLTAGGANLGAGLPAGEGLDKAENWCDALVERYKDRVKQYEVWNEPNNDGAPSTIAKDYATYFKRIAQCVRKQQPDAVIYATEFGISVDFADRFMTELKNLKDPGEADNDTAKQAARIALVNGVAYHPYDNYPDNPKLYNTMAELRKTLARYSPTIVIRQGENNAPSTAGSFGAFSADTFTERSQLAYNLRRNVGDIGVGIDSSNLGTCDLWYKFNATDTPKINSKGVVACGPDLKATYTKLSYYGLQNVAALFDSTLRPLTRLEPVSDWRKESPIKGFAYSTTGNGDRKVTVRAFQKTGSAEQAVALWFGGDPAQQPEKDSQGNQLAKPDRAPSEDRGTRQVDVTFPAAKMSNPVLVDLVSGNIYQVPAGAVQRAGSSLTIKGVPIGNTPVVVADRSVVGL</sequence>
<dbReference type="InterPro" id="IPR017853">
    <property type="entry name" value="GH"/>
</dbReference>
<evidence type="ECO:0000256" key="2">
    <source>
        <dbReference type="ARBA" id="ARBA00023277"/>
    </source>
</evidence>
<keyword evidence="3" id="KW-0624">Polysaccharide degradation</keyword>
<dbReference type="PANTHER" id="PTHR12631">
    <property type="entry name" value="ALPHA-L-IDURONIDASE"/>
    <property type="match status" value="1"/>
</dbReference>
<dbReference type="GO" id="GO:0000272">
    <property type="term" value="P:polysaccharide catabolic process"/>
    <property type="evidence" value="ECO:0007669"/>
    <property type="project" value="UniProtKB-KW"/>
</dbReference>
<dbReference type="InterPro" id="IPR001000">
    <property type="entry name" value="GH10_dom"/>
</dbReference>
<accession>A0A919JDN9</accession>
<dbReference type="Proteomes" id="UP000647172">
    <property type="component" value="Unassembled WGS sequence"/>
</dbReference>
<evidence type="ECO:0000256" key="3">
    <source>
        <dbReference type="ARBA" id="ARBA00023326"/>
    </source>
</evidence>
<evidence type="ECO:0000256" key="4">
    <source>
        <dbReference type="SAM" id="MobiDB-lite"/>
    </source>
</evidence>
<gene>
    <name evidence="7" type="ORF">Ani05nite_08150</name>
</gene>
<evidence type="ECO:0000313" key="7">
    <source>
        <dbReference type="EMBL" id="GIE47281.1"/>
    </source>
</evidence>